<keyword evidence="3" id="KW-1185">Reference proteome</keyword>
<dbReference type="Proteomes" id="UP001208649">
    <property type="component" value="Unassembled WGS sequence"/>
</dbReference>
<accession>A0ABT2W6N1</accession>
<evidence type="ECO:0000313" key="3">
    <source>
        <dbReference type="Proteomes" id="UP001208649"/>
    </source>
</evidence>
<reference evidence="3" key="1">
    <citation type="submission" date="2023-07" db="EMBL/GenBank/DDBJ databases">
        <title>Chryseobacterium sp. strain PBS4-4 Genome sequencing and assembly.</title>
        <authorList>
            <person name="Jung Y."/>
        </authorList>
    </citation>
    <scope>NUCLEOTIDE SEQUENCE [LARGE SCALE GENOMIC DNA]</scope>
    <source>
        <strain evidence="3">PBS4-4</strain>
    </source>
</reference>
<dbReference type="EMBL" id="JAOTEM010000002">
    <property type="protein sequence ID" value="MCU7617861.1"/>
    <property type="molecule type" value="Genomic_DNA"/>
</dbReference>
<sequence length="269" mass="28639">MKKILSLVTLVSLLFVFNSCKDEEEIYYEGDSLVNFDKTAQIANVILNNNNADYLVTYGVTKASQSDNTVEIVFDAANSTAVLGTDFTIVEGTDVLKSGSAVGDFKINVKESAAKLGKKAVFTLKSNTLGTAPFNKKVEVAFTLVCPAATFPGVFSVKNVLFGTYDVEIVAGTVANTFILKDYIETGFDITVNFNPLTGEVSLPVTQQSTGYVNGANGVIFIKPAIDGSRGTVDFCNKIMNLRLSYGTPGGATYTSGGATSYADVFTGY</sequence>
<dbReference type="RefSeq" id="WP_263003313.1">
    <property type="nucleotide sequence ID" value="NZ_JAOTEM010000002.1"/>
</dbReference>
<comment type="caution">
    <text evidence="2">The sequence shown here is derived from an EMBL/GenBank/DDBJ whole genome shotgun (WGS) entry which is preliminary data.</text>
</comment>
<proteinExistence type="predicted"/>
<keyword evidence="1" id="KW-0732">Signal</keyword>
<protein>
    <recommendedName>
        <fullName evidence="4">DUF4843 domain-containing protein</fullName>
    </recommendedName>
</protein>
<feature type="chain" id="PRO_5045484995" description="DUF4843 domain-containing protein" evidence="1">
    <location>
        <begin position="22"/>
        <end position="269"/>
    </location>
</feature>
<evidence type="ECO:0008006" key="4">
    <source>
        <dbReference type="Google" id="ProtNLM"/>
    </source>
</evidence>
<evidence type="ECO:0000256" key="1">
    <source>
        <dbReference type="SAM" id="SignalP"/>
    </source>
</evidence>
<name>A0ABT2W6N1_9FLAO</name>
<gene>
    <name evidence="2" type="ORF">NZ698_11680</name>
</gene>
<organism evidence="2 3">
    <name type="scientific">Chryseobacterium edaphi</name>
    <dbReference type="NCBI Taxonomy" id="2976532"/>
    <lineage>
        <taxon>Bacteria</taxon>
        <taxon>Pseudomonadati</taxon>
        <taxon>Bacteroidota</taxon>
        <taxon>Flavobacteriia</taxon>
        <taxon>Flavobacteriales</taxon>
        <taxon>Weeksellaceae</taxon>
        <taxon>Chryseobacterium group</taxon>
        <taxon>Chryseobacterium</taxon>
    </lineage>
</organism>
<evidence type="ECO:0000313" key="2">
    <source>
        <dbReference type="EMBL" id="MCU7617861.1"/>
    </source>
</evidence>
<feature type="signal peptide" evidence="1">
    <location>
        <begin position="1"/>
        <end position="21"/>
    </location>
</feature>